<organism evidence="2 3">
    <name type="scientific">Colletotrichum destructivum</name>
    <dbReference type="NCBI Taxonomy" id="34406"/>
    <lineage>
        <taxon>Eukaryota</taxon>
        <taxon>Fungi</taxon>
        <taxon>Dikarya</taxon>
        <taxon>Ascomycota</taxon>
        <taxon>Pezizomycotina</taxon>
        <taxon>Sordariomycetes</taxon>
        <taxon>Hypocreomycetidae</taxon>
        <taxon>Glomerellales</taxon>
        <taxon>Glomerellaceae</taxon>
        <taxon>Colletotrichum</taxon>
        <taxon>Colletotrichum destructivum species complex</taxon>
    </lineage>
</organism>
<feature type="compositionally biased region" description="Basic and acidic residues" evidence="1">
    <location>
        <begin position="19"/>
        <end position="28"/>
    </location>
</feature>
<dbReference type="GeneID" id="87951929"/>
<dbReference type="Proteomes" id="UP001322277">
    <property type="component" value="Chromosome 11"/>
</dbReference>
<name>A0AAX4J4I2_9PEZI</name>
<dbReference type="EMBL" id="CP137315">
    <property type="protein sequence ID" value="WQF90415.1"/>
    <property type="molecule type" value="Genomic_DNA"/>
</dbReference>
<keyword evidence="3" id="KW-1185">Reference proteome</keyword>
<dbReference type="AlphaFoldDB" id="A0AAX4J4I2"/>
<accession>A0AAX4J4I2</accession>
<proteinExistence type="predicted"/>
<feature type="compositionally biased region" description="Polar residues" evidence="1">
    <location>
        <begin position="49"/>
        <end position="74"/>
    </location>
</feature>
<dbReference type="RefSeq" id="XP_062787636.1">
    <property type="nucleotide sequence ID" value="XM_062931585.1"/>
</dbReference>
<feature type="compositionally biased region" description="Basic residues" evidence="1">
    <location>
        <begin position="75"/>
        <end position="84"/>
    </location>
</feature>
<evidence type="ECO:0000313" key="3">
    <source>
        <dbReference type="Proteomes" id="UP001322277"/>
    </source>
</evidence>
<dbReference type="KEGG" id="cdet:87951929"/>
<sequence>MRRMPRRTRGMEWQVPYQDTREGQDQDRLQPTAKVQSAPQPTLGLEAQSRLTSRITRPTLEPGQSQENQPSRSRSPTKKVHKRPNPTATQKSEQKITVAAETTRSKRINVRSRRAVEVLDLNAQMANDSTAMKTVVEDSE</sequence>
<feature type="region of interest" description="Disordered" evidence="1">
    <location>
        <begin position="1"/>
        <end position="105"/>
    </location>
</feature>
<evidence type="ECO:0000256" key="1">
    <source>
        <dbReference type="SAM" id="MobiDB-lite"/>
    </source>
</evidence>
<gene>
    <name evidence="2" type="ORF">CDEST_15429</name>
</gene>
<reference evidence="3" key="1">
    <citation type="journal article" date="2023" name="bioRxiv">
        <title>Complete genome of the Medicago anthracnose fungus, Colletotrichum destructivum, reveals a mini-chromosome-like region within a core chromosome.</title>
        <authorList>
            <person name="Lapalu N."/>
            <person name="Simon A."/>
            <person name="Lu A."/>
            <person name="Plaumann P.-L."/>
            <person name="Amselem J."/>
            <person name="Pigne S."/>
            <person name="Auger A."/>
            <person name="Koch C."/>
            <person name="Dallery J.-F."/>
            <person name="O'Connell R.J."/>
        </authorList>
    </citation>
    <scope>NUCLEOTIDE SEQUENCE [LARGE SCALE GENOMIC DNA]</scope>
    <source>
        <strain evidence="3">CBS 520.97</strain>
    </source>
</reference>
<protein>
    <submittedName>
        <fullName evidence="2">Uncharacterized protein</fullName>
    </submittedName>
</protein>
<evidence type="ECO:0000313" key="2">
    <source>
        <dbReference type="EMBL" id="WQF90415.1"/>
    </source>
</evidence>